<organism evidence="3 4">
    <name type="scientific">Saguinus oedipus</name>
    <name type="common">Cotton-top tamarin</name>
    <name type="synonym">Oedipomidas oedipus</name>
    <dbReference type="NCBI Taxonomy" id="9490"/>
    <lineage>
        <taxon>Eukaryota</taxon>
        <taxon>Metazoa</taxon>
        <taxon>Chordata</taxon>
        <taxon>Craniata</taxon>
        <taxon>Vertebrata</taxon>
        <taxon>Euteleostomi</taxon>
        <taxon>Mammalia</taxon>
        <taxon>Eutheria</taxon>
        <taxon>Euarchontoglires</taxon>
        <taxon>Primates</taxon>
        <taxon>Haplorrhini</taxon>
        <taxon>Platyrrhini</taxon>
        <taxon>Cebidae</taxon>
        <taxon>Callitrichinae</taxon>
        <taxon>Saguinus</taxon>
    </lineage>
</organism>
<dbReference type="InterPro" id="IPR038209">
    <property type="entry name" value="CKK_dom_sf"/>
</dbReference>
<keyword evidence="4" id="KW-1185">Reference proteome</keyword>
<name>A0ABQ9WCD3_SAGOE</name>
<dbReference type="EMBL" id="JASSZA010000001">
    <property type="protein sequence ID" value="KAK2119309.1"/>
    <property type="molecule type" value="Genomic_DNA"/>
</dbReference>
<dbReference type="SUPFAM" id="SSF50346">
    <property type="entry name" value="PRC-barrel domain"/>
    <property type="match status" value="1"/>
</dbReference>
<dbReference type="InterPro" id="IPR032940">
    <property type="entry name" value="CAMSAP"/>
</dbReference>
<gene>
    <name evidence="3" type="primary">CAMSAP3_3</name>
    <name evidence="3" type="ORF">P7K49_000695</name>
</gene>
<keyword evidence="1" id="KW-0493">Microtubule</keyword>
<protein>
    <submittedName>
        <fullName evidence="3">Calmodulin-regulated spectrin-associated protein 3</fullName>
    </submittedName>
</protein>
<reference evidence="3 4" key="1">
    <citation type="submission" date="2023-05" db="EMBL/GenBank/DDBJ databases">
        <title>B98-5 Cell Line De Novo Hybrid Assembly: An Optical Mapping Approach.</title>
        <authorList>
            <person name="Kananen K."/>
            <person name="Auerbach J.A."/>
            <person name="Kautto E."/>
            <person name="Blachly J.S."/>
        </authorList>
    </citation>
    <scope>NUCLEOTIDE SEQUENCE [LARGE SCALE GENOMIC DNA]</scope>
    <source>
        <strain evidence="3">B95-8</strain>
        <tissue evidence="3">Cell line</tissue>
    </source>
</reference>
<proteinExistence type="inferred from homology"/>
<comment type="caution">
    <text evidence="3">The sequence shown here is derived from an EMBL/GenBank/DDBJ whole genome shotgun (WGS) entry which is preliminary data.</text>
</comment>
<sequence length="71" mass="7761">MVESIYKYNSDCKFFTQIPTKTMSMSVDAFTIQGHLWQGKKSTTPKGGSTPKQPHPGLGPVCCGCHLPEDS</sequence>
<dbReference type="Proteomes" id="UP001266305">
    <property type="component" value="Unassembled WGS sequence"/>
</dbReference>
<evidence type="ECO:0000313" key="3">
    <source>
        <dbReference type="EMBL" id="KAK2119309.1"/>
    </source>
</evidence>
<accession>A0ABQ9WCD3</accession>
<dbReference type="PANTHER" id="PTHR21595:SF2">
    <property type="entry name" value="CALMODULIN-REGULATED SPECTRIN-ASSOCIATED PROTEIN 3"/>
    <property type="match status" value="1"/>
</dbReference>
<evidence type="ECO:0000256" key="1">
    <source>
        <dbReference type="PROSITE-ProRule" id="PRU00841"/>
    </source>
</evidence>
<dbReference type="InterPro" id="IPR011033">
    <property type="entry name" value="PRC_barrel-like_sf"/>
</dbReference>
<evidence type="ECO:0000313" key="4">
    <source>
        <dbReference type="Proteomes" id="UP001266305"/>
    </source>
</evidence>
<feature type="domain" description="CKK" evidence="2">
    <location>
        <begin position="1"/>
        <end position="47"/>
    </location>
</feature>
<dbReference type="InterPro" id="IPR014797">
    <property type="entry name" value="CKK_CAMSAP"/>
</dbReference>
<dbReference type="PANTHER" id="PTHR21595">
    <property type="entry name" value="PATRONIN"/>
    <property type="match status" value="1"/>
</dbReference>
<comment type="domain">
    <text evidence="1">The CKK domain binds microtubules.</text>
</comment>
<dbReference type="Pfam" id="PF08683">
    <property type="entry name" value="CAMSAP_CKK"/>
    <property type="match status" value="1"/>
</dbReference>
<dbReference type="Gene3D" id="3.10.20.360">
    <property type="entry name" value="CKK domain"/>
    <property type="match status" value="1"/>
</dbReference>
<evidence type="ECO:0000259" key="2">
    <source>
        <dbReference type="PROSITE" id="PS51508"/>
    </source>
</evidence>
<dbReference type="PROSITE" id="PS51508">
    <property type="entry name" value="CKK"/>
    <property type="match status" value="1"/>
</dbReference>
<comment type="similarity">
    <text evidence="1">Belongs to the CAMSAP1 family.</text>
</comment>